<keyword evidence="3" id="KW-1185">Reference proteome</keyword>
<feature type="coiled-coil region" evidence="1">
    <location>
        <begin position="17"/>
        <end position="54"/>
    </location>
</feature>
<dbReference type="AlphaFoldDB" id="A0A816HR90"/>
<accession>A0A816HR90</accession>
<dbReference type="EMBL" id="CAJNOR010018826">
    <property type="protein sequence ID" value="CAF1689001.1"/>
    <property type="molecule type" value="Genomic_DNA"/>
</dbReference>
<keyword evidence="1" id="KW-0175">Coiled coil</keyword>
<feature type="non-terminal residue" evidence="2">
    <location>
        <position position="185"/>
    </location>
</feature>
<proteinExistence type="predicted"/>
<gene>
    <name evidence="2" type="ORF">XAT740_LOCUS63105</name>
</gene>
<evidence type="ECO:0000256" key="1">
    <source>
        <dbReference type="SAM" id="Coils"/>
    </source>
</evidence>
<dbReference type="Proteomes" id="UP000663828">
    <property type="component" value="Unassembled WGS sequence"/>
</dbReference>
<organism evidence="2 3">
    <name type="scientific">Adineta ricciae</name>
    <name type="common">Rotifer</name>
    <dbReference type="NCBI Taxonomy" id="249248"/>
    <lineage>
        <taxon>Eukaryota</taxon>
        <taxon>Metazoa</taxon>
        <taxon>Spiralia</taxon>
        <taxon>Gnathifera</taxon>
        <taxon>Rotifera</taxon>
        <taxon>Eurotatoria</taxon>
        <taxon>Bdelloidea</taxon>
        <taxon>Adinetida</taxon>
        <taxon>Adinetidae</taxon>
        <taxon>Adineta</taxon>
    </lineage>
</organism>
<evidence type="ECO:0000313" key="3">
    <source>
        <dbReference type="Proteomes" id="UP000663828"/>
    </source>
</evidence>
<protein>
    <submittedName>
        <fullName evidence="2">Uncharacterized protein</fullName>
    </submittedName>
</protein>
<reference evidence="2" key="1">
    <citation type="submission" date="2021-02" db="EMBL/GenBank/DDBJ databases">
        <authorList>
            <person name="Nowell W R."/>
        </authorList>
    </citation>
    <scope>NUCLEOTIDE SEQUENCE</scope>
</reference>
<comment type="caution">
    <text evidence="2">The sequence shown here is derived from an EMBL/GenBank/DDBJ whole genome shotgun (WGS) entry which is preliminary data.</text>
</comment>
<evidence type="ECO:0000313" key="2">
    <source>
        <dbReference type="EMBL" id="CAF1689001.1"/>
    </source>
</evidence>
<name>A0A816HR90_ADIRI</name>
<sequence length="185" mass="22532">LCDNCEEKRHLDAQKVLQDLESLAFEVEQRLKAIENTERELDQWRDAQLQKNREFWDEYRRQVENFSSCRIRTLQYEYTMRQLKTDRIMKRLKRAKYIGEHIKEFYDKFTNLFSSDFLQLISSEQFQNQFSLFLSNNEENTSYEQRKEFLDQLEQLSCLDQILIPGDQLDIDDEIKDDFDEINSI</sequence>